<feature type="transmembrane region" description="Helical" evidence="9">
    <location>
        <begin position="130"/>
        <end position="151"/>
    </location>
</feature>
<keyword evidence="7 9" id="KW-0472">Membrane</keyword>
<evidence type="ECO:0000256" key="1">
    <source>
        <dbReference type="ARBA" id="ARBA00004429"/>
    </source>
</evidence>
<feature type="transmembrane region" description="Helical" evidence="9">
    <location>
        <begin position="106"/>
        <end position="124"/>
    </location>
</feature>
<evidence type="ECO:0000256" key="8">
    <source>
        <dbReference type="SAM" id="MobiDB-lite"/>
    </source>
</evidence>
<feature type="transmembrane region" description="Helical" evidence="9">
    <location>
        <begin position="183"/>
        <end position="208"/>
    </location>
</feature>
<feature type="region of interest" description="Disordered" evidence="8">
    <location>
        <begin position="1"/>
        <end position="22"/>
    </location>
</feature>
<proteinExistence type="inferred from homology"/>
<reference evidence="12" key="1">
    <citation type="journal article" date="2019" name="Int. J. Syst. Evol. Microbiol.">
        <title>The Global Catalogue of Microorganisms (GCM) 10K type strain sequencing project: providing services to taxonomists for standard genome sequencing and annotation.</title>
        <authorList>
            <consortium name="The Broad Institute Genomics Platform"/>
            <consortium name="The Broad Institute Genome Sequencing Center for Infectious Disease"/>
            <person name="Wu L."/>
            <person name="Ma J."/>
        </authorList>
    </citation>
    <scope>NUCLEOTIDE SEQUENCE [LARGE SCALE GENOMIC DNA]</scope>
    <source>
        <strain evidence="12">CGMCC 1.5362</strain>
    </source>
</reference>
<feature type="transmembrane region" description="Helical" evidence="9">
    <location>
        <begin position="160"/>
        <end position="177"/>
    </location>
</feature>
<dbReference type="PANTHER" id="PTHR30413">
    <property type="entry name" value="INNER MEMBRANE TRANSPORT PERMEASE"/>
    <property type="match status" value="1"/>
</dbReference>
<dbReference type="Proteomes" id="UP000662111">
    <property type="component" value="Unassembled WGS sequence"/>
</dbReference>
<dbReference type="PANTHER" id="PTHR30413:SF8">
    <property type="entry name" value="TRANSPORT PERMEASE PROTEIN"/>
    <property type="match status" value="1"/>
</dbReference>
<comment type="subcellular location">
    <subcellularLocation>
        <location evidence="1">Cell inner membrane</location>
        <topology evidence="1">Multi-pass membrane protein</topology>
    </subcellularLocation>
</comment>
<evidence type="ECO:0000256" key="9">
    <source>
        <dbReference type="SAM" id="Phobius"/>
    </source>
</evidence>
<keyword evidence="5 9" id="KW-0812">Transmembrane</keyword>
<sequence length="307" mass="34430">MSENTPENDTVDGTGPDGAEAGTVRTFEPVYHRYVPHKTGLPHLPTYFRELWRRREFAFETSKANMRGANTNTFFGQAWLVINPLLLSLVYYLLVTVISRADQTRGWEYFAHLTGGLFVFFFFQGSVNNAAGSVVNAGGLVLNTSFPRLLLPLAAVRTGLLRFLPTLPVYFVFHILAGNPWNLATFFVAPVFLVLLAVFAAGLAALFAALQVYFRDMTSFLPYIMRIWLYSSPVLWTVEMIDGHRTAEALAPFNPLFSLIGGYNMALQRGQVPDLHIWLLAAAWAAGAWVAGSWFFMSRERDFAVRI</sequence>
<dbReference type="InterPro" id="IPR013525">
    <property type="entry name" value="ABC2_TM"/>
</dbReference>
<gene>
    <name evidence="11" type="ORF">GCM10011509_15130</name>
</gene>
<keyword evidence="4" id="KW-1003">Cell membrane</keyword>
<name>A0ABQ2FAT6_9MICO</name>
<dbReference type="EMBL" id="BMLB01000003">
    <property type="protein sequence ID" value="GGK67734.1"/>
    <property type="molecule type" value="Genomic_DNA"/>
</dbReference>
<dbReference type="Pfam" id="PF01061">
    <property type="entry name" value="ABC2_membrane"/>
    <property type="match status" value="1"/>
</dbReference>
<keyword evidence="3" id="KW-0813">Transport</keyword>
<evidence type="ECO:0000256" key="2">
    <source>
        <dbReference type="ARBA" id="ARBA00007783"/>
    </source>
</evidence>
<evidence type="ECO:0000256" key="4">
    <source>
        <dbReference type="ARBA" id="ARBA00022475"/>
    </source>
</evidence>
<dbReference type="RefSeq" id="WP_022923218.1">
    <property type="nucleotide sequence ID" value="NZ_BMLB01000003.1"/>
</dbReference>
<evidence type="ECO:0000256" key="6">
    <source>
        <dbReference type="ARBA" id="ARBA00022989"/>
    </source>
</evidence>
<evidence type="ECO:0000313" key="11">
    <source>
        <dbReference type="EMBL" id="GGK67734.1"/>
    </source>
</evidence>
<protein>
    <submittedName>
        <fullName evidence="11">Transport permease protein</fullName>
    </submittedName>
</protein>
<accession>A0ABQ2FAT6</accession>
<organism evidence="11 12">
    <name type="scientific">Ornithinimicrobium pekingense</name>
    <dbReference type="NCBI Taxonomy" id="384677"/>
    <lineage>
        <taxon>Bacteria</taxon>
        <taxon>Bacillati</taxon>
        <taxon>Actinomycetota</taxon>
        <taxon>Actinomycetes</taxon>
        <taxon>Micrococcales</taxon>
        <taxon>Ornithinimicrobiaceae</taxon>
        <taxon>Ornithinimicrobium</taxon>
    </lineage>
</organism>
<evidence type="ECO:0000256" key="3">
    <source>
        <dbReference type="ARBA" id="ARBA00022448"/>
    </source>
</evidence>
<feature type="domain" description="ABC-2 type transporter transmembrane" evidence="10">
    <location>
        <begin position="69"/>
        <end position="262"/>
    </location>
</feature>
<feature type="transmembrane region" description="Helical" evidence="9">
    <location>
        <begin position="275"/>
        <end position="297"/>
    </location>
</feature>
<comment type="similarity">
    <text evidence="2">Belongs to the ABC-2 integral membrane protein family.</text>
</comment>
<keyword evidence="12" id="KW-1185">Reference proteome</keyword>
<evidence type="ECO:0000256" key="5">
    <source>
        <dbReference type="ARBA" id="ARBA00022692"/>
    </source>
</evidence>
<evidence type="ECO:0000259" key="10">
    <source>
        <dbReference type="Pfam" id="PF01061"/>
    </source>
</evidence>
<keyword evidence="6 9" id="KW-1133">Transmembrane helix</keyword>
<evidence type="ECO:0000313" key="12">
    <source>
        <dbReference type="Proteomes" id="UP000662111"/>
    </source>
</evidence>
<evidence type="ECO:0000256" key="7">
    <source>
        <dbReference type="ARBA" id="ARBA00023136"/>
    </source>
</evidence>
<comment type="caution">
    <text evidence="11">The sequence shown here is derived from an EMBL/GenBank/DDBJ whole genome shotgun (WGS) entry which is preliminary data.</text>
</comment>
<feature type="transmembrane region" description="Helical" evidence="9">
    <location>
        <begin position="74"/>
        <end position="94"/>
    </location>
</feature>